<proteinExistence type="predicted"/>
<evidence type="ECO:0000313" key="2">
    <source>
        <dbReference type="Proteomes" id="UP001057452"/>
    </source>
</evidence>
<comment type="caution">
    <text evidence="1">The sequence shown here is derived from an EMBL/GenBank/DDBJ whole genome shotgun (WGS) entry which is preliminary data.</text>
</comment>
<reference evidence="1" key="1">
    <citation type="submission" date="2022-05" db="EMBL/GenBank/DDBJ databases">
        <title>Chromosome-level genome of Chaenocephalus aceratus.</title>
        <authorList>
            <person name="Park H."/>
        </authorList>
    </citation>
    <scope>NUCLEOTIDE SEQUENCE</scope>
    <source>
        <strain evidence="1">KU_202001</strain>
    </source>
</reference>
<dbReference type="Proteomes" id="UP001057452">
    <property type="component" value="Chromosome 17"/>
</dbReference>
<sequence length="219" mass="24588">MRPTFAPSVGVSFRSLHERVRHQCVQLLTKYECSHCGKTFKMAHLLRKPSDERTPASLQAPTIASGADTATRRSPASASSNTIRGLTTRNPISVKSAASVSCLRNAWQPRSPTQTTTDRRAAWCAARGFRNRYDLKQPMRTHTGERPYQCTHCSQCFSTAGGATEPHQGSQRERSRTFAQIAHMLNHSGVRPYHCQICPKTYTCLNHLRRHLKSHSNMN</sequence>
<name>A0ACB9W7U9_CHAAC</name>
<accession>A0ACB9W7U9</accession>
<protein>
    <submittedName>
        <fullName evidence="1">Uncharacterized protein</fullName>
    </submittedName>
</protein>
<keyword evidence="2" id="KW-1185">Reference proteome</keyword>
<gene>
    <name evidence="1" type="ORF">KUCAC02_017949</name>
</gene>
<dbReference type="EMBL" id="CM043801">
    <property type="protein sequence ID" value="KAI4809033.1"/>
    <property type="molecule type" value="Genomic_DNA"/>
</dbReference>
<evidence type="ECO:0000313" key="1">
    <source>
        <dbReference type="EMBL" id="KAI4809033.1"/>
    </source>
</evidence>
<organism evidence="1 2">
    <name type="scientific">Chaenocephalus aceratus</name>
    <name type="common">Blackfin icefish</name>
    <name type="synonym">Chaenichthys aceratus</name>
    <dbReference type="NCBI Taxonomy" id="36190"/>
    <lineage>
        <taxon>Eukaryota</taxon>
        <taxon>Metazoa</taxon>
        <taxon>Chordata</taxon>
        <taxon>Craniata</taxon>
        <taxon>Vertebrata</taxon>
        <taxon>Euteleostomi</taxon>
        <taxon>Actinopterygii</taxon>
        <taxon>Neopterygii</taxon>
        <taxon>Teleostei</taxon>
        <taxon>Neoteleostei</taxon>
        <taxon>Acanthomorphata</taxon>
        <taxon>Eupercaria</taxon>
        <taxon>Perciformes</taxon>
        <taxon>Notothenioidei</taxon>
        <taxon>Channichthyidae</taxon>
        <taxon>Chaenocephalus</taxon>
    </lineage>
</organism>